<dbReference type="OrthoDB" id="2990436at2"/>
<gene>
    <name evidence="1" type="ORF">EV207_13015</name>
</gene>
<organism evidence="1 2">
    <name type="scientific">Scopulibacillus darangshiensis</name>
    <dbReference type="NCBI Taxonomy" id="442528"/>
    <lineage>
        <taxon>Bacteria</taxon>
        <taxon>Bacillati</taxon>
        <taxon>Bacillota</taxon>
        <taxon>Bacilli</taxon>
        <taxon>Bacillales</taxon>
        <taxon>Sporolactobacillaceae</taxon>
        <taxon>Scopulibacillus</taxon>
    </lineage>
</organism>
<evidence type="ECO:0000313" key="2">
    <source>
        <dbReference type="Proteomes" id="UP000295416"/>
    </source>
</evidence>
<name>A0A4R2NQ49_9BACL</name>
<protein>
    <submittedName>
        <fullName evidence="1">Uncharacterized protein</fullName>
    </submittedName>
</protein>
<sequence>MAKIVQEIEMGDYTISLKDHGDGKYEARLSSGRYGGLLEIEKSDYGLRIRQIDIGSADVSLEHLALMTILVGADQELISEINRINKARNQSWK</sequence>
<dbReference type="AlphaFoldDB" id="A0A4R2NQ49"/>
<comment type="caution">
    <text evidence="1">The sequence shown here is derived from an EMBL/GenBank/DDBJ whole genome shotgun (WGS) entry which is preliminary data.</text>
</comment>
<evidence type="ECO:0000313" key="1">
    <source>
        <dbReference type="EMBL" id="TCP23498.1"/>
    </source>
</evidence>
<dbReference type="Proteomes" id="UP000295416">
    <property type="component" value="Unassembled WGS sequence"/>
</dbReference>
<accession>A0A4R2NQ49</accession>
<keyword evidence="2" id="KW-1185">Reference proteome</keyword>
<dbReference type="EMBL" id="SLXK01000030">
    <property type="protein sequence ID" value="TCP23498.1"/>
    <property type="molecule type" value="Genomic_DNA"/>
</dbReference>
<reference evidence="1 2" key="1">
    <citation type="submission" date="2019-03" db="EMBL/GenBank/DDBJ databases">
        <title>Genomic Encyclopedia of Type Strains, Phase IV (KMG-IV): sequencing the most valuable type-strain genomes for metagenomic binning, comparative biology and taxonomic classification.</title>
        <authorList>
            <person name="Goeker M."/>
        </authorList>
    </citation>
    <scope>NUCLEOTIDE SEQUENCE [LARGE SCALE GENOMIC DNA]</scope>
    <source>
        <strain evidence="1 2">DSM 19377</strain>
    </source>
</reference>
<dbReference type="RefSeq" id="WP_132747304.1">
    <property type="nucleotide sequence ID" value="NZ_SLXK01000030.1"/>
</dbReference>
<proteinExistence type="predicted"/>